<dbReference type="PANTHER" id="PTHR48079:SF6">
    <property type="entry name" value="NAD(P)-BINDING DOMAIN-CONTAINING PROTEIN-RELATED"/>
    <property type="match status" value="1"/>
</dbReference>
<protein>
    <submittedName>
        <fullName evidence="2">NAD-dependent epimerase/dehydratase</fullName>
    </submittedName>
</protein>
<dbReference type="AlphaFoldDB" id="W0SA49"/>
<gene>
    <name evidence="2" type="ORF">SUTH_00273</name>
</gene>
<dbReference type="GO" id="GO:0005737">
    <property type="term" value="C:cytoplasm"/>
    <property type="evidence" value="ECO:0007669"/>
    <property type="project" value="TreeGrafter"/>
</dbReference>
<feature type="domain" description="NAD-dependent epimerase/dehydratase" evidence="1">
    <location>
        <begin position="24"/>
        <end position="212"/>
    </location>
</feature>
<sequence length="296" mass="32854">MRRLLIIGCGDVMRRALPRLVQRWQVLALVRSRDPQLAALGITQIEGDLDQPDTLTRLAGISDAVIHSAPPPPQGTGDTRTRNLLAILQRGKSLPRQLVYISTSGVYGDCGGARVSETRSPAAQSARAARRVDAERRLRRFGRDERGLCRVSILRAPGIYAGDRLPLERLHKGLPLMLHNEDSHTNHIHADDLGRACIAALAHGRANRVYNINDDSSLAMGEWFDALADAFALPRAPRLPREEVRRAVPPMQWSFMTESRRLDNTRMKRELRLRLRYPTVTEGISAAVIGEASCSG</sequence>
<evidence type="ECO:0000313" key="3">
    <source>
        <dbReference type="Proteomes" id="UP000031637"/>
    </source>
</evidence>
<organism evidence="2 3">
    <name type="scientific">Sulfuritalea hydrogenivorans sk43H</name>
    <dbReference type="NCBI Taxonomy" id="1223802"/>
    <lineage>
        <taxon>Bacteria</taxon>
        <taxon>Pseudomonadati</taxon>
        <taxon>Pseudomonadota</taxon>
        <taxon>Betaproteobacteria</taxon>
        <taxon>Nitrosomonadales</taxon>
        <taxon>Sterolibacteriaceae</taxon>
        <taxon>Sulfuritalea</taxon>
    </lineage>
</organism>
<dbReference type="HOGENOM" id="CLU_007383_11_4_4"/>
<dbReference type="InterPro" id="IPR001509">
    <property type="entry name" value="Epimerase_deHydtase"/>
</dbReference>
<dbReference type="STRING" id="1223802.SUTH_00273"/>
<name>W0SA49_9PROT</name>
<dbReference type="InterPro" id="IPR036291">
    <property type="entry name" value="NAD(P)-bd_dom_sf"/>
</dbReference>
<dbReference type="Proteomes" id="UP000031637">
    <property type="component" value="Chromosome"/>
</dbReference>
<evidence type="ECO:0000313" key="2">
    <source>
        <dbReference type="EMBL" id="BAO28089.1"/>
    </source>
</evidence>
<dbReference type="KEGG" id="shd:SUTH_00273"/>
<dbReference type="EMBL" id="AP012547">
    <property type="protein sequence ID" value="BAO28089.1"/>
    <property type="molecule type" value="Genomic_DNA"/>
</dbReference>
<dbReference type="PANTHER" id="PTHR48079">
    <property type="entry name" value="PROTEIN YEEZ"/>
    <property type="match status" value="1"/>
</dbReference>
<dbReference type="SUPFAM" id="SSF51735">
    <property type="entry name" value="NAD(P)-binding Rossmann-fold domains"/>
    <property type="match status" value="1"/>
</dbReference>
<reference evidence="2 3" key="1">
    <citation type="journal article" date="2014" name="Syst. Appl. Microbiol.">
        <title>Complete genomes of freshwater sulfur oxidizers Sulfuricella denitrificans skB26 and Sulfuritalea hydrogenivorans sk43H: genetic insights into the sulfur oxidation pathway of betaproteobacteria.</title>
        <authorList>
            <person name="Watanabe T."/>
            <person name="Kojima H."/>
            <person name="Fukui M."/>
        </authorList>
    </citation>
    <scope>NUCLEOTIDE SEQUENCE [LARGE SCALE GENOMIC DNA]</scope>
    <source>
        <strain evidence="2">DSM22779</strain>
    </source>
</reference>
<dbReference type="Gene3D" id="3.40.50.720">
    <property type="entry name" value="NAD(P)-binding Rossmann-like Domain"/>
    <property type="match status" value="1"/>
</dbReference>
<dbReference type="RefSeq" id="WP_041096485.1">
    <property type="nucleotide sequence ID" value="NZ_AP012547.1"/>
</dbReference>
<accession>W0SA49</accession>
<dbReference type="InterPro" id="IPR051783">
    <property type="entry name" value="NAD(P)-dependent_oxidoreduct"/>
</dbReference>
<dbReference type="GO" id="GO:0004029">
    <property type="term" value="F:aldehyde dehydrogenase (NAD+) activity"/>
    <property type="evidence" value="ECO:0007669"/>
    <property type="project" value="TreeGrafter"/>
</dbReference>
<keyword evidence="3" id="KW-1185">Reference proteome</keyword>
<proteinExistence type="predicted"/>
<evidence type="ECO:0000259" key="1">
    <source>
        <dbReference type="Pfam" id="PF01370"/>
    </source>
</evidence>
<dbReference type="Pfam" id="PF01370">
    <property type="entry name" value="Epimerase"/>
    <property type="match status" value="1"/>
</dbReference>
<dbReference type="OrthoDB" id="9808276at2"/>